<dbReference type="InterPro" id="IPR050204">
    <property type="entry name" value="AraC_XylS_family_regulators"/>
</dbReference>
<dbReference type="RefSeq" id="WP_091573838.1">
    <property type="nucleotide sequence ID" value="NZ_FLRH01000003.1"/>
</dbReference>
<dbReference type="PANTHER" id="PTHR46796:SF12">
    <property type="entry name" value="HTH-TYPE DNA-BINDING TRANSCRIPTIONAL ACTIVATOR EUTR"/>
    <property type="match status" value="1"/>
</dbReference>
<dbReference type="InterPro" id="IPR009057">
    <property type="entry name" value="Homeodomain-like_sf"/>
</dbReference>
<accession>A0A1A9B8Y8</accession>
<evidence type="ECO:0000256" key="1">
    <source>
        <dbReference type="ARBA" id="ARBA00023015"/>
    </source>
</evidence>
<dbReference type="SMART" id="SM00342">
    <property type="entry name" value="HTH_ARAC"/>
    <property type="match status" value="1"/>
</dbReference>
<feature type="domain" description="HTH araC/xylS-type" evidence="4">
    <location>
        <begin position="221"/>
        <end position="322"/>
    </location>
</feature>
<dbReference type="OrthoDB" id="5464689at2"/>
<keyword evidence="3" id="KW-0804">Transcription</keyword>
<dbReference type="STRING" id="946078.GA0070622_2996"/>
<sequence length="322" mass="36227">MRLESTVSHHFDSRDPEHIHRYLTEAYGTRGMRIDSDERRYRLSHRRLHAGPIRVDRVVQSTDLRVEVAEIESLVVCESTTSTVTRSCDGEESRYRPGDVFLNARPGRPYRVRWQPGEVVLCQLDRQLFDQIASPAPGRRPSPVRFTGLEPGSAVLADHWRATAHYVRLAVLSNPEASRQPLVLGAAARTLAAAALAVFPNTALTEPTGPDRRDAVAPVLRRAISFMEEHAHRDIGPADVAAAAAVSVRSLQLAFRRHLDSTPMAYLRQIRLERAHQDLRLGDPQHDTVNRIATRWGFLSHSRFTAHYRSVFGIPPSRTLHS</sequence>
<dbReference type="GO" id="GO:0003700">
    <property type="term" value="F:DNA-binding transcription factor activity"/>
    <property type="evidence" value="ECO:0007669"/>
    <property type="project" value="InterPro"/>
</dbReference>
<keyword evidence="6" id="KW-1185">Reference proteome</keyword>
<dbReference type="Gene3D" id="1.10.10.60">
    <property type="entry name" value="Homeodomain-like"/>
    <property type="match status" value="1"/>
</dbReference>
<protein>
    <submittedName>
        <fullName evidence="5">Transcriptional regulator, AraC family</fullName>
    </submittedName>
</protein>
<dbReference type="InterPro" id="IPR018062">
    <property type="entry name" value="HTH_AraC-typ_CS"/>
</dbReference>
<evidence type="ECO:0000313" key="5">
    <source>
        <dbReference type="EMBL" id="SBT65980.1"/>
    </source>
</evidence>
<dbReference type="SUPFAM" id="SSF46689">
    <property type="entry name" value="Homeodomain-like"/>
    <property type="match status" value="2"/>
</dbReference>
<keyword evidence="1" id="KW-0805">Transcription regulation</keyword>
<dbReference type="PANTHER" id="PTHR46796">
    <property type="entry name" value="HTH-TYPE TRANSCRIPTIONAL ACTIVATOR RHAS-RELATED"/>
    <property type="match status" value="1"/>
</dbReference>
<dbReference type="InterPro" id="IPR018060">
    <property type="entry name" value="HTH_AraC"/>
</dbReference>
<dbReference type="Pfam" id="PF12833">
    <property type="entry name" value="HTH_18"/>
    <property type="match status" value="1"/>
</dbReference>
<dbReference type="AlphaFoldDB" id="A0A1A9B8Y8"/>
<proteinExistence type="predicted"/>
<evidence type="ECO:0000313" key="6">
    <source>
        <dbReference type="Proteomes" id="UP000199558"/>
    </source>
</evidence>
<name>A0A1A9B8Y8_9ACTN</name>
<dbReference type="PROSITE" id="PS00041">
    <property type="entry name" value="HTH_ARAC_FAMILY_1"/>
    <property type="match status" value="1"/>
</dbReference>
<dbReference type="PROSITE" id="PS01124">
    <property type="entry name" value="HTH_ARAC_FAMILY_2"/>
    <property type="match status" value="1"/>
</dbReference>
<reference evidence="6" key="1">
    <citation type="submission" date="2016-06" db="EMBL/GenBank/DDBJ databases">
        <authorList>
            <person name="Varghese N."/>
            <person name="Submissions Spin"/>
        </authorList>
    </citation>
    <scope>NUCLEOTIDE SEQUENCE [LARGE SCALE GENOMIC DNA]</scope>
    <source>
        <strain evidence="6">DSM 45794</strain>
    </source>
</reference>
<keyword evidence="2" id="KW-0238">DNA-binding</keyword>
<dbReference type="Proteomes" id="UP000199558">
    <property type="component" value="Unassembled WGS sequence"/>
</dbReference>
<dbReference type="GO" id="GO:0043565">
    <property type="term" value="F:sequence-specific DNA binding"/>
    <property type="evidence" value="ECO:0007669"/>
    <property type="project" value="InterPro"/>
</dbReference>
<dbReference type="InterPro" id="IPR035418">
    <property type="entry name" value="AraC-bd_2"/>
</dbReference>
<evidence type="ECO:0000256" key="2">
    <source>
        <dbReference type="ARBA" id="ARBA00023125"/>
    </source>
</evidence>
<gene>
    <name evidence="5" type="ORF">GA0070622_2996</name>
</gene>
<dbReference type="Pfam" id="PF14525">
    <property type="entry name" value="AraC_binding_2"/>
    <property type="match status" value="1"/>
</dbReference>
<evidence type="ECO:0000259" key="4">
    <source>
        <dbReference type="PROSITE" id="PS01124"/>
    </source>
</evidence>
<dbReference type="EMBL" id="FLRH01000003">
    <property type="protein sequence ID" value="SBT65980.1"/>
    <property type="molecule type" value="Genomic_DNA"/>
</dbReference>
<evidence type="ECO:0000256" key="3">
    <source>
        <dbReference type="ARBA" id="ARBA00023163"/>
    </source>
</evidence>
<organism evidence="5 6">
    <name type="scientific">Micromonospora sediminicola</name>
    <dbReference type="NCBI Taxonomy" id="946078"/>
    <lineage>
        <taxon>Bacteria</taxon>
        <taxon>Bacillati</taxon>
        <taxon>Actinomycetota</taxon>
        <taxon>Actinomycetes</taxon>
        <taxon>Micromonosporales</taxon>
        <taxon>Micromonosporaceae</taxon>
        <taxon>Micromonospora</taxon>
    </lineage>
</organism>